<dbReference type="PROSITE" id="PS00108">
    <property type="entry name" value="PROTEIN_KINASE_ST"/>
    <property type="match status" value="1"/>
</dbReference>
<comment type="caution">
    <text evidence="17">The sequence shown here is derived from an EMBL/GenBank/DDBJ whole genome shotgun (WGS) entry which is preliminary data.</text>
</comment>
<evidence type="ECO:0000259" key="16">
    <source>
        <dbReference type="PROSITE" id="PS50011"/>
    </source>
</evidence>
<organism evidence="17 18">
    <name type="scientific">Digitaria exilis</name>
    <dbReference type="NCBI Taxonomy" id="1010633"/>
    <lineage>
        <taxon>Eukaryota</taxon>
        <taxon>Viridiplantae</taxon>
        <taxon>Streptophyta</taxon>
        <taxon>Embryophyta</taxon>
        <taxon>Tracheophyta</taxon>
        <taxon>Spermatophyta</taxon>
        <taxon>Magnoliopsida</taxon>
        <taxon>Liliopsida</taxon>
        <taxon>Poales</taxon>
        <taxon>Poaceae</taxon>
        <taxon>PACMAD clade</taxon>
        <taxon>Panicoideae</taxon>
        <taxon>Panicodae</taxon>
        <taxon>Paniceae</taxon>
        <taxon>Anthephorinae</taxon>
        <taxon>Digitaria</taxon>
    </lineage>
</organism>
<dbReference type="SUPFAM" id="SSF56112">
    <property type="entry name" value="Protein kinase-like (PK-like)"/>
    <property type="match status" value="1"/>
</dbReference>
<evidence type="ECO:0000256" key="14">
    <source>
        <dbReference type="RuleBase" id="RU000304"/>
    </source>
</evidence>
<evidence type="ECO:0000256" key="11">
    <source>
        <dbReference type="ARBA" id="ARBA00023136"/>
    </source>
</evidence>
<evidence type="ECO:0000256" key="13">
    <source>
        <dbReference type="PROSITE-ProRule" id="PRU10141"/>
    </source>
</evidence>
<keyword evidence="4" id="KW-0808">Transferase</keyword>
<feature type="binding site" evidence="13">
    <location>
        <position position="129"/>
    </location>
    <ligand>
        <name>ATP</name>
        <dbReference type="ChEBI" id="CHEBI:30616"/>
    </ligand>
</feature>
<dbReference type="PANTHER" id="PTHR27005:SF177">
    <property type="entry name" value="PROTEIN KINASE DOMAIN-CONTAINING PROTEIN"/>
    <property type="match status" value="1"/>
</dbReference>
<keyword evidence="10 15" id="KW-1133">Transmembrane helix</keyword>
<dbReference type="GO" id="GO:0005524">
    <property type="term" value="F:ATP binding"/>
    <property type="evidence" value="ECO:0007669"/>
    <property type="project" value="UniProtKB-UniRule"/>
</dbReference>
<dbReference type="InterPro" id="IPR001245">
    <property type="entry name" value="Ser-Thr/Tyr_kinase_cat_dom"/>
</dbReference>
<sequence>MSANGITRAEATARILQVPMSVHTTFDAYAGAVGALLIIVVLVLLSLLGKEKRKSQEEKRKAKEFFERNGGPILEKVNKIKLFKKEELNSILKNRHSLGEGGFGEVYMGHLLGGNNSQAEPVAVKRPKKVNLADHQFANEVIIQSRVLHKNIVKLIGCCLEVDIPFLVYEFVSKGSLEDLLHGQNKMSLNFIQRLQIAAQAAKGLAYLHSDITEPIQHGDVKPANILLNEDLMPKISDFGISRLITKDKKYATTVIGDMSYVDPVYMQSGKLTNKSDVYSFGVVLLELITRKNASDPGNGNLIANFCDAYTGNRVIEFLDSEIAVEENIQLLNRMSGMIKKCLDLDVNQRPEMTVVEDQLRDMLKIAQGN</sequence>
<proteinExistence type="inferred from homology"/>
<dbReference type="Pfam" id="PF07714">
    <property type="entry name" value="PK_Tyr_Ser-Thr"/>
    <property type="match status" value="1"/>
</dbReference>
<evidence type="ECO:0000256" key="3">
    <source>
        <dbReference type="ARBA" id="ARBA00022527"/>
    </source>
</evidence>
<evidence type="ECO:0000256" key="5">
    <source>
        <dbReference type="ARBA" id="ARBA00022692"/>
    </source>
</evidence>
<dbReference type="AlphaFoldDB" id="A0A835FZH6"/>
<keyword evidence="2" id="KW-1003">Cell membrane</keyword>
<dbReference type="OrthoDB" id="1658195at2759"/>
<comment type="similarity">
    <text evidence="14">Belongs to the protein kinase superfamily.</text>
</comment>
<evidence type="ECO:0000256" key="1">
    <source>
        <dbReference type="ARBA" id="ARBA00004162"/>
    </source>
</evidence>
<keyword evidence="7 13" id="KW-0547">Nucleotide-binding</keyword>
<evidence type="ECO:0000256" key="15">
    <source>
        <dbReference type="SAM" id="Phobius"/>
    </source>
</evidence>
<protein>
    <recommendedName>
        <fullName evidence="16">Protein kinase domain-containing protein</fullName>
    </recommendedName>
</protein>
<keyword evidence="12" id="KW-1015">Disulfide bond</keyword>
<evidence type="ECO:0000256" key="8">
    <source>
        <dbReference type="ARBA" id="ARBA00022777"/>
    </source>
</evidence>
<evidence type="ECO:0000256" key="12">
    <source>
        <dbReference type="ARBA" id="ARBA00023157"/>
    </source>
</evidence>
<dbReference type="PANTHER" id="PTHR27005">
    <property type="entry name" value="WALL-ASSOCIATED RECEPTOR KINASE-LIKE 21"/>
    <property type="match status" value="1"/>
</dbReference>
<dbReference type="GO" id="GO:0004674">
    <property type="term" value="F:protein serine/threonine kinase activity"/>
    <property type="evidence" value="ECO:0007669"/>
    <property type="project" value="UniProtKB-KW"/>
</dbReference>
<dbReference type="GO" id="GO:0007166">
    <property type="term" value="P:cell surface receptor signaling pathway"/>
    <property type="evidence" value="ECO:0007669"/>
    <property type="project" value="InterPro"/>
</dbReference>
<keyword evidence="6" id="KW-0732">Signal</keyword>
<evidence type="ECO:0000256" key="4">
    <source>
        <dbReference type="ARBA" id="ARBA00022679"/>
    </source>
</evidence>
<dbReference type="Gene3D" id="3.30.200.20">
    <property type="entry name" value="Phosphorylase Kinase, domain 1"/>
    <property type="match status" value="1"/>
</dbReference>
<keyword evidence="11 15" id="KW-0472">Membrane</keyword>
<dbReference type="PROSITE" id="PS00107">
    <property type="entry name" value="PROTEIN_KINASE_ATP"/>
    <property type="match status" value="1"/>
</dbReference>
<evidence type="ECO:0000256" key="2">
    <source>
        <dbReference type="ARBA" id="ARBA00022475"/>
    </source>
</evidence>
<evidence type="ECO:0000256" key="6">
    <source>
        <dbReference type="ARBA" id="ARBA00022729"/>
    </source>
</evidence>
<comment type="subcellular location">
    <subcellularLocation>
        <location evidence="1">Cell membrane</location>
        <topology evidence="1">Single-pass membrane protein</topology>
    </subcellularLocation>
</comment>
<accession>A0A835FZH6</accession>
<evidence type="ECO:0000256" key="9">
    <source>
        <dbReference type="ARBA" id="ARBA00022840"/>
    </source>
</evidence>
<dbReference type="FunFam" id="1.10.510.10:FF:000468">
    <property type="entry name" value="PTI1-like tyrosine-protein kinase 3"/>
    <property type="match status" value="1"/>
</dbReference>
<dbReference type="InterPro" id="IPR000719">
    <property type="entry name" value="Prot_kinase_dom"/>
</dbReference>
<reference evidence="17" key="1">
    <citation type="submission" date="2020-07" db="EMBL/GenBank/DDBJ databases">
        <title>Genome sequence and genetic diversity analysis of an under-domesticated orphan crop, white fonio (Digitaria exilis).</title>
        <authorList>
            <person name="Bennetzen J.L."/>
            <person name="Chen S."/>
            <person name="Ma X."/>
            <person name="Wang X."/>
            <person name="Yssel A.E.J."/>
            <person name="Chaluvadi S.R."/>
            <person name="Johnson M."/>
            <person name="Gangashetty P."/>
            <person name="Hamidou F."/>
            <person name="Sanogo M.D."/>
            <person name="Zwaenepoel A."/>
            <person name="Wallace J."/>
            <person name="Van De Peer Y."/>
            <person name="Van Deynze A."/>
        </authorList>
    </citation>
    <scope>NUCLEOTIDE SEQUENCE</scope>
    <source>
        <tissue evidence="17">Leaves</tissue>
    </source>
</reference>
<dbReference type="InterPro" id="IPR017441">
    <property type="entry name" value="Protein_kinase_ATP_BS"/>
</dbReference>
<evidence type="ECO:0000313" key="17">
    <source>
        <dbReference type="EMBL" id="KAF8779646.1"/>
    </source>
</evidence>
<feature type="domain" description="Protein kinase" evidence="16">
    <location>
        <begin position="92"/>
        <end position="364"/>
    </location>
</feature>
<dbReference type="EMBL" id="JACEFO010000160">
    <property type="protein sequence ID" value="KAF8779646.1"/>
    <property type="molecule type" value="Genomic_DNA"/>
</dbReference>
<dbReference type="Gene3D" id="1.10.510.10">
    <property type="entry name" value="Transferase(Phosphotransferase) domain 1"/>
    <property type="match status" value="1"/>
</dbReference>
<keyword evidence="9 13" id="KW-0067">ATP-binding</keyword>
<keyword evidence="5 15" id="KW-0812">Transmembrane</keyword>
<evidence type="ECO:0000313" key="18">
    <source>
        <dbReference type="Proteomes" id="UP000636709"/>
    </source>
</evidence>
<evidence type="ECO:0000256" key="7">
    <source>
        <dbReference type="ARBA" id="ARBA00022741"/>
    </source>
</evidence>
<dbReference type="SMART" id="SM00220">
    <property type="entry name" value="S_TKc"/>
    <property type="match status" value="1"/>
</dbReference>
<dbReference type="GO" id="GO:0005886">
    <property type="term" value="C:plasma membrane"/>
    <property type="evidence" value="ECO:0007669"/>
    <property type="project" value="UniProtKB-SubCell"/>
</dbReference>
<dbReference type="PROSITE" id="PS50011">
    <property type="entry name" value="PROTEIN_KINASE_DOM"/>
    <property type="match status" value="1"/>
</dbReference>
<dbReference type="InterPro" id="IPR011009">
    <property type="entry name" value="Kinase-like_dom_sf"/>
</dbReference>
<keyword evidence="8" id="KW-0418">Kinase</keyword>
<dbReference type="InterPro" id="IPR008271">
    <property type="entry name" value="Ser/Thr_kinase_AS"/>
</dbReference>
<keyword evidence="3 14" id="KW-0723">Serine/threonine-protein kinase</keyword>
<evidence type="ECO:0000256" key="10">
    <source>
        <dbReference type="ARBA" id="ARBA00022989"/>
    </source>
</evidence>
<feature type="transmembrane region" description="Helical" evidence="15">
    <location>
        <begin position="28"/>
        <end position="49"/>
    </location>
</feature>
<keyword evidence="18" id="KW-1185">Reference proteome</keyword>
<dbReference type="Proteomes" id="UP000636709">
    <property type="component" value="Unassembled WGS sequence"/>
</dbReference>
<name>A0A835FZH6_9POAL</name>
<dbReference type="InterPro" id="IPR045274">
    <property type="entry name" value="WAK-like"/>
</dbReference>
<gene>
    <name evidence="17" type="ORF">HU200_002395</name>
</gene>